<protein>
    <submittedName>
        <fullName evidence="2">Toxin-antitoxin system HicB family antitoxin</fullName>
    </submittedName>
</protein>
<dbReference type="Proteomes" id="UP000017700">
    <property type="component" value="Chromosome"/>
</dbReference>
<dbReference type="SUPFAM" id="SSF47598">
    <property type="entry name" value="Ribbon-helix-helix"/>
    <property type="match status" value="1"/>
</dbReference>
<dbReference type="InterPro" id="IPR010985">
    <property type="entry name" value="Ribbon_hlx_hlx"/>
</dbReference>
<gene>
    <name evidence="1" type="ORF">CWC46_06505</name>
    <name evidence="2" type="ORF">Ser39006_006510</name>
</gene>
<reference evidence="2" key="4">
    <citation type="submission" date="2017-11" db="EMBL/GenBank/DDBJ databases">
        <title>Complete genome sequence of Serratia sp. ATCC 39006.</title>
        <authorList>
            <person name="Hampton H.G."/>
            <person name="Jackson S.A."/>
            <person name="Jauregui R."/>
            <person name="Poulter G.T.M."/>
            <person name="Salmond G.P.C."/>
            <person name="Fineran P.C."/>
        </authorList>
    </citation>
    <scope>NUCLEOTIDE SEQUENCE</scope>
    <source>
        <strain evidence="2">ATCC 39006</strain>
    </source>
</reference>
<evidence type="ECO:0000313" key="2">
    <source>
        <dbReference type="EMBL" id="AUH03819.1"/>
    </source>
</evidence>
<evidence type="ECO:0000313" key="1">
    <source>
        <dbReference type="EMBL" id="AUG99501.1"/>
    </source>
</evidence>
<name>A0A2I5TGY5_SERS3</name>
<dbReference type="AlphaFoldDB" id="A0A2I5TGY5"/>
<dbReference type="OrthoDB" id="5297106at2"/>
<reference evidence="2 3" key="1">
    <citation type="journal article" date="2013" name="Genome Announc.">
        <title>Draft genome sequence of Serratia sp. strain ATCC 39006, a model bacterium for analysis of the biosynthesis and regulation of prodigiosin, a carbapenem, and gas vesicles.</title>
        <authorList>
            <person name="Fineran P.C."/>
            <person name="Iglesias Cans M.C."/>
            <person name="Ramsay J.P."/>
            <person name="Wilf N.M."/>
            <person name="Cossyleon D."/>
            <person name="McNeil M.B."/>
            <person name="Williamson N.R."/>
            <person name="Monson R.E."/>
            <person name="Becher S.A."/>
            <person name="Stanton J.A."/>
            <person name="Brugger K."/>
            <person name="Brown S.D."/>
            <person name="Salmond G.P."/>
        </authorList>
    </citation>
    <scope>NUCLEOTIDE SEQUENCE [LARGE SCALE GENOMIC DNA]</scope>
    <source>
        <strain evidence="2">ATCC 39006</strain>
        <strain evidence="3">ATCC 39006 / SC 11482</strain>
    </source>
</reference>
<evidence type="ECO:0000313" key="4">
    <source>
        <dbReference type="Proteomes" id="UP000233778"/>
    </source>
</evidence>
<dbReference type="GO" id="GO:0043565">
    <property type="term" value="F:sequence-specific DNA binding"/>
    <property type="evidence" value="ECO:0007669"/>
    <property type="project" value="UniProtKB-ARBA"/>
</dbReference>
<reference evidence="1 4" key="3">
    <citation type="submission" date="2017-11" db="EMBL/GenBank/DDBJ databases">
        <title>Complete genome sequence of Serratia sp. ATCC 39006 LacA.</title>
        <authorList>
            <person name="Hampton H.G."/>
            <person name="Jackson S.A."/>
            <person name="Jauregui R."/>
            <person name="Poulter G.T.M."/>
            <person name="Salmond G.P.C."/>
            <person name="Fineran P.C."/>
        </authorList>
    </citation>
    <scope>NUCLEOTIDE SEQUENCE [LARGE SCALE GENOMIC DNA]</scope>
    <source>
        <strain evidence="1 4">ATCC 39006</strain>
    </source>
</reference>
<proteinExistence type="predicted"/>
<organism evidence="2 3">
    <name type="scientific">Serratia sp. (strain ATCC 39006)</name>
    <name type="common">Prodigiosinella confusarubida</name>
    <dbReference type="NCBI Taxonomy" id="104623"/>
    <lineage>
        <taxon>Bacteria</taxon>
        <taxon>Pseudomonadati</taxon>
        <taxon>Pseudomonadota</taxon>
        <taxon>Gammaproteobacteria</taxon>
        <taxon>Enterobacterales</taxon>
        <taxon>Pectobacteriaceae</taxon>
        <taxon>Prodigiosinella</taxon>
    </lineage>
</organism>
<dbReference type="EMBL" id="CP025085">
    <property type="protein sequence ID" value="AUG99501.1"/>
    <property type="molecule type" value="Genomic_DNA"/>
</dbReference>
<dbReference type="GO" id="GO:0006355">
    <property type="term" value="P:regulation of DNA-templated transcription"/>
    <property type="evidence" value="ECO:0007669"/>
    <property type="project" value="InterPro"/>
</dbReference>
<dbReference type="KEGG" id="serq:CWC46_06505"/>
<dbReference type="InterPro" id="IPR008651">
    <property type="entry name" value="Uncharacterised_HicB"/>
</dbReference>
<keyword evidence="3" id="KW-1185">Reference proteome</keyword>
<dbReference type="STRING" id="104623.Ser39006_03803"/>
<reference evidence="2" key="2">
    <citation type="submission" date="2013-09" db="EMBL/GenBank/DDBJ databases">
        <authorList>
            <person name="Wang G."/>
            <person name="Yang Y."/>
            <person name="Su Y."/>
        </authorList>
    </citation>
    <scope>NUCLEOTIDE SEQUENCE</scope>
    <source>
        <strain evidence="2">ATCC 39006</strain>
    </source>
</reference>
<dbReference type="KEGG" id="sera:Ser39006_006510"/>
<dbReference type="EMBL" id="CP025084">
    <property type="protein sequence ID" value="AUH03819.1"/>
    <property type="molecule type" value="Genomic_DNA"/>
</dbReference>
<sequence length="120" mass="13509">MTKVLNTPNTMVVAGQPAIISYVPEIGMFRGKFIGLSGYCDFVADSIDGLRSEGEISLREYLEDCQENSIEPYEREEKVKTFTLRYPESFGERLTIAAAEHQVSVNAFIVEALNERMKHA</sequence>
<dbReference type="RefSeq" id="WP_021017063.1">
    <property type="nucleotide sequence ID" value="NZ_CP025084.1"/>
</dbReference>
<dbReference type="Gene3D" id="1.10.1220.10">
    <property type="entry name" value="Met repressor-like"/>
    <property type="match status" value="1"/>
</dbReference>
<accession>A0A2I5TGY5</accession>
<evidence type="ECO:0000313" key="3">
    <source>
        <dbReference type="Proteomes" id="UP000017700"/>
    </source>
</evidence>
<dbReference type="Pfam" id="PF05534">
    <property type="entry name" value="HicB"/>
    <property type="match status" value="1"/>
</dbReference>
<dbReference type="Proteomes" id="UP000233778">
    <property type="component" value="Chromosome"/>
</dbReference>
<dbReference type="InterPro" id="IPR013321">
    <property type="entry name" value="Arc_rbn_hlx_hlx"/>
</dbReference>